<name>A0A520XCI1_9DELT</name>
<evidence type="ECO:0000313" key="2">
    <source>
        <dbReference type="Proteomes" id="UP000322454"/>
    </source>
</evidence>
<accession>A0A520XCI1</accession>
<dbReference type="EMBL" id="SHMQ01000014">
    <property type="protein sequence ID" value="RZV38812.1"/>
    <property type="molecule type" value="Genomic_DNA"/>
</dbReference>
<organism evidence="1 2">
    <name type="scientific">Candidatus Acidulodesulfobacterium acidiphilum</name>
    <dbReference type="NCBI Taxonomy" id="2597224"/>
    <lineage>
        <taxon>Bacteria</taxon>
        <taxon>Deltaproteobacteria</taxon>
        <taxon>Candidatus Acidulodesulfobacterales</taxon>
        <taxon>Candidatus Acidulodesulfobacterium</taxon>
    </lineage>
</organism>
<reference evidence="1 2" key="1">
    <citation type="submission" date="2019-01" db="EMBL/GenBank/DDBJ databases">
        <title>Insights into ecological role of a new deltaproteobacterial order Candidatus Sinidesulfobacterales (Sva0485) by metagenomics and metatranscriptomics.</title>
        <authorList>
            <person name="Tan S."/>
            <person name="Liu J."/>
            <person name="Fang Y."/>
            <person name="Hedlund B."/>
            <person name="Lian Z.-H."/>
            <person name="Huang L.-Y."/>
            <person name="Li J.-T."/>
            <person name="Huang L.-N."/>
            <person name="Li W.-J."/>
            <person name="Jiang H.-C."/>
            <person name="Dong H.-L."/>
            <person name="Shu W.-S."/>
        </authorList>
    </citation>
    <scope>NUCLEOTIDE SEQUENCE [LARGE SCALE GENOMIC DNA]</scope>
    <source>
        <strain evidence="1">AP4</strain>
    </source>
</reference>
<evidence type="ECO:0000313" key="1">
    <source>
        <dbReference type="EMBL" id="RZV38812.1"/>
    </source>
</evidence>
<proteinExistence type="predicted"/>
<comment type="caution">
    <text evidence="1">The sequence shown here is derived from an EMBL/GenBank/DDBJ whole genome shotgun (WGS) entry which is preliminary data.</text>
</comment>
<sequence>MEKIDILKIASLNDSDREKTMQELFKTMLSMSDAEKTAVLKELVKEMAEKASDSQYLNLCITNLKLASSLDDETLKAFLKLRMSVSSSLPKDLAERDMKFIKEGLGKADENTRAKISKFLQ</sequence>
<dbReference type="AlphaFoldDB" id="A0A520XCI1"/>
<dbReference type="Proteomes" id="UP000322454">
    <property type="component" value="Unassembled WGS sequence"/>
</dbReference>
<protein>
    <submittedName>
        <fullName evidence="1">Dehydrogenase</fullName>
    </submittedName>
</protein>
<gene>
    <name evidence="1" type="ORF">EVJ48_05950</name>
</gene>